<keyword evidence="2" id="KW-1185">Reference proteome</keyword>
<feature type="non-terminal residue" evidence="1">
    <location>
        <position position="1"/>
    </location>
</feature>
<reference evidence="1" key="1">
    <citation type="submission" date="2020-05" db="EMBL/GenBank/DDBJ databases">
        <title>Phylogenomic resolution of chytrid fungi.</title>
        <authorList>
            <person name="Stajich J.E."/>
            <person name="Amses K."/>
            <person name="Simmons R."/>
            <person name="Seto K."/>
            <person name="Myers J."/>
            <person name="Bonds A."/>
            <person name="Quandt C.A."/>
            <person name="Barry K."/>
            <person name="Liu P."/>
            <person name="Grigoriev I."/>
            <person name="Longcore J.E."/>
            <person name="James T.Y."/>
        </authorList>
    </citation>
    <scope>NUCLEOTIDE SEQUENCE</scope>
    <source>
        <strain evidence="1">JEL0379</strain>
    </source>
</reference>
<dbReference type="Proteomes" id="UP001212152">
    <property type="component" value="Unassembled WGS sequence"/>
</dbReference>
<accession>A0AAD5TBY8</accession>
<evidence type="ECO:0000313" key="1">
    <source>
        <dbReference type="EMBL" id="KAJ3165807.1"/>
    </source>
</evidence>
<dbReference type="EMBL" id="JADGJQ010000201">
    <property type="protein sequence ID" value="KAJ3165807.1"/>
    <property type="molecule type" value="Genomic_DNA"/>
</dbReference>
<dbReference type="AlphaFoldDB" id="A0AAD5TBY8"/>
<gene>
    <name evidence="1" type="ORF">HDU87_002891</name>
</gene>
<dbReference type="Gene3D" id="3.40.50.300">
    <property type="entry name" value="P-loop containing nucleotide triphosphate hydrolases"/>
    <property type="match status" value="1"/>
</dbReference>
<name>A0AAD5TBY8_9FUNG</name>
<evidence type="ECO:0000313" key="2">
    <source>
        <dbReference type="Proteomes" id="UP001212152"/>
    </source>
</evidence>
<sequence length="191" mass="21286">EIYCKVFSEVVILSDTAAYDTSVQQLAKTTKHKNISVWDDVSNASIAAIVKTQKESIDAGEKLPIVLFINDSGDAANSKELNKELSKLYTKGRQSLISITIAIQSISGQLTHKMKGCTTEWIIYKNSADDLKLISKVLASAFLSEKEVCAFLTEVTMAPFSFAFLNTRAKNAREMYRYCDPKTGFHDYFDS</sequence>
<protein>
    <submittedName>
        <fullName evidence="1">Uncharacterized protein</fullName>
    </submittedName>
</protein>
<comment type="caution">
    <text evidence="1">The sequence shown here is derived from an EMBL/GenBank/DDBJ whole genome shotgun (WGS) entry which is preliminary data.</text>
</comment>
<dbReference type="InterPro" id="IPR027417">
    <property type="entry name" value="P-loop_NTPase"/>
</dbReference>
<organism evidence="1 2">
    <name type="scientific">Geranomyces variabilis</name>
    <dbReference type="NCBI Taxonomy" id="109894"/>
    <lineage>
        <taxon>Eukaryota</taxon>
        <taxon>Fungi</taxon>
        <taxon>Fungi incertae sedis</taxon>
        <taxon>Chytridiomycota</taxon>
        <taxon>Chytridiomycota incertae sedis</taxon>
        <taxon>Chytridiomycetes</taxon>
        <taxon>Spizellomycetales</taxon>
        <taxon>Powellomycetaceae</taxon>
        <taxon>Geranomyces</taxon>
    </lineage>
</organism>
<proteinExistence type="predicted"/>